<evidence type="ECO:0000256" key="6">
    <source>
        <dbReference type="ARBA" id="ARBA00023136"/>
    </source>
</evidence>
<feature type="transmembrane region" description="Helical" evidence="7">
    <location>
        <begin position="104"/>
        <end position="122"/>
    </location>
</feature>
<feature type="transmembrane region" description="Helical" evidence="7">
    <location>
        <begin position="191"/>
        <end position="210"/>
    </location>
</feature>
<feature type="transmembrane region" description="Helical" evidence="7">
    <location>
        <begin position="134"/>
        <end position="153"/>
    </location>
</feature>
<dbReference type="GO" id="GO:0005886">
    <property type="term" value="C:plasma membrane"/>
    <property type="evidence" value="ECO:0007669"/>
    <property type="project" value="UniProtKB-SubCell"/>
</dbReference>
<keyword evidence="6 7" id="KW-0472">Membrane</keyword>
<feature type="transmembrane region" description="Helical" evidence="7">
    <location>
        <begin position="297"/>
        <end position="314"/>
    </location>
</feature>
<feature type="transmembrane region" description="Helical" evidence="7">
    <location>
        <begin position="74"/>
        <end position="92"/>
    </location>
</feature>
<feature type="transmembrane region" description="Helical" evidence="7">
    <location>
        <begin position="41"/>
        <end position="62"/>
    </location>
</feature>
<feature type="domain" description="Major facilitator superfamily (MFS) profile" evidence="8">
    <location>
        <begin position="39"/>
        <end position="410"/>
    </location>
</feature>
<evidence type="ECO:0000256" key="1">
    <source>
        <dbReference type="ARBA" id="ARBA00004651"/>
    </source>
</evidence>
<dbReference type="Proteomes" id="UP000009336">
    <property type="component" value="Unassembled WGS sequence"/>
</dbReference>
<dbReference type="PANTHER" id="PTHR23521:SF2">
    <property type="entry name" value="TRANSPORTER MFS SUPERFAMILY"/>
    <property type="match status" value="1"/>
</dbReference>
<feature type="transmembrane region" description="Helical" evidence="7">
    <location>
        <begin position="384"/>
        <end position="404"/>
    </location>
</feature>
<evidence type="ECO:0000256" key="7">
    <source>
        <dbReference type="SAM" id="Phobius"/>
    </source>
</evidence>
<dbReference type="InterPro" id="IPR036259">
    <property type="entry name" value="MFS_trans_sf"/>
</dbReference>
<dbReference type="Gene3D" id="1.20.1250.20">
    <property type="entry name" value="MFS general substrate transporter like domains"/>
    <property type="match status" value="1"/>
</dbReference>
<feature type="transmembrane region" description="Helical" evidence="7">
    <location>
        <begin position="267"/>
        <end position="285"/>
    </location>
</feature>
<dbReference type="Pfam" id="PF07690">
    <property type="entry name" value="MFS_1"/>
    <property type="match status" value="1"/>
</dbReference>
<dbReference type="SUPFAM" id="SSF103473">
    <property type="entry name" value="MFS general substrate transporter"/>
    <property type="match status" value="1"/>
</dbReference>
<keyword evidence="4 7" id="KW-0812">Transmembrane</keyword>
<evidence type="ECO:0000313" key="9">
    <source>
        <dbReference type="EMBL" id="EKT64775.1"/>
    </source>
</evidence>
<protein>
    <submittedName>
        <fullName evidence="9">Transporter</fullName>
    </submittedName>
</protein>
<dbReference type="EMBL" id="AKKL01000005">
    <property type="protein sequence ID" value="EKT64775.1"/>
    <property type="molecule type" value="Genomic_DNA"/>
</dbReference>
<reference evidence="9 10" key="1">
    <citation type="journal article" date="2012" name="BMC Genomics">
        <title>Comparative genomics of bacteria in the genus Providencia isolated from wild Drosophila melanogaster.</title>
        <authorList>
            <person name="Galac M.R."/>
            <person name="Lazzaro B.P."/>
        </authorList>
    </citation>
    <scope>NUCLEOTIDE SEQUENCE [LARGE SCALE GENOMIC DNA]</scope>
    <source>
        <strain evidence="9 10">DSM 19968</strain>
    </source>
</reference>
<dbReference type="InterPro" id="IPR011701">
    <property type="entry name" value="MFS"/>
</dbReference>
<sequence length="413" mass="44259">MSSISPRGPPMKMQRILSILSVGEWVVKQASTLMRKKDSTFVPVAGLTIFAIASGYLMSLIPLSMGSFKLDTSYAGWLASAYYIGLLIGSMLIEPVIAKIGHRLSFIAFLLMLAATVVVLPWTPSIEAWLPNRLFAGIAVAGIFVVVESWLLIGDSAKERAKRLSFYMTSLYGGTTLGQLAIGVIGTQGTYPFMVVLGLLLLAVMPPLLLRQGQPSCDSHQKLSLKKIVRLSKPAIIGCMTSGVLMGTIYGLMPLSLKNGPFTTEQVGVLMASIILGGMVIQPVISKLSIMMSKTLLLAMVSLLGVFAMGIIYISNDYLVMIVALALLGMSSFALYPIAITLACDNLDSSYIVAATQVMLFSYSVGSATGPLVAGTFLAQHNGLVDFFFIVLTITTIYMLIASLRRKASVLAN</sequence>
<proteinExistence type="predicted"/>
<comment type="subcellular location">
    <subcellularLocation>
        <location evidence="1">Cell membrane</location>
        <topology evidence="1">Multi-pass membrane protein</topology>
    </subcellularLocation>
</comment>
<name>K8X8M8_9GAMM</name>
<gene>
    <name evidence="9" type="ORF">OOA_01867</name>
</gene>
<dbReference type="InterPro" id="IPR020846">
    <property type="entry name" value="MFS_dom"/>
</dbReference>
<dbReference type="eggNOG" id="COG0738">
    <property type="taxonomic scope" value="Bacteria"/>
</dbReference>
<evidence type="ECO:0000259" key="8">
    <source>
        <dbReference type="PROSITE" id="PS50850"/>
    </source>
</evidence>
<dbReference type="HOGENOM" id="CLU_035018_1_2_6"/>
<keyword evidence="10" id="KW-1185">Reference proteome</keyword>
<dbReference type="PANTHER" id="PTHR23521">
    <property type="entry name" value="TRANSPORTER MFS SUPERFAMILY"/>
    <property type="match status" value="1"/>
</dbReference>
<dbReference type="CDD" id="cd17477">
    <property type="entry name" value="MFS_YcaD_like"/>
    <property type="match status" value="1"/>
</dbReference>
<feature type="transmembrane region" description="Helical" evidence="7">
    <location>
        <begin position="231"/>
        <end position="255"/>
    </location>
</feature>
<feature type="transmembrane region" description="Helical" evidence="7">
    <location>
        <begin position="165"/>
        <end position="185"/>
    </location>
</feature>
<organism evidence="9 10">
    <name type="scientific">Providencia burhodogranariea DSM 19968</name>
    <dbReference type="NCBI Taxonomy" id="1141662"/>
    <lineage>
        <taxon>Bacteria</taxon>
        <taxon>Pseudomonadati</taxon>
        <taxon>Pseudomonadota</taxon>
        <taxon>Gammaproteobacteria</taxon>
        <taxon>Enterobacterales</taxon>
        <taxon>Morganellaceae</taxon>
        <taxon>Providencia</taxon>
    </lineage>
</organism>
<accession>K8X8M8</accession>
<dbReference type="AlphaFoldDB" id="K8X8M8"/>
<evidence type="ECO:0000256" key="3">
    <source>
        <dbReference type="ARBA" id="ARBA00022475"/>
    </source>
</evidence>
<evidence type="ECO:0000256" key="4">
    <source>
        <dbReference type="ARBA" id="ARBA00022692"/>
    </source>
</evidence>
<keyword evidence="5 7" id="KW-1133">Transmembrane helix</keyword>
<keyword evidence="2" id="KW-0813">Transport</keyword>
<feature type="transmembrane region" description="Helical" evidence="7">
    <location>
        <begin position="320"/>
        <end position="344"/>
    </location>
</feature>
<dbReference type="PROSITE" id="PS50850">
    <property type="entry name" value="MFS"/>
    <property type="match status" value="1"/>
</dbReference>
<feature type="transmembrane region" description="Helical" evidence="7">
    <location>
        <begin position="351"/>
        <end position="378"/>
    </location>
</feature>
<dbReference type="InterPro" id="IPR047200">
    <property type="entry name" value="MFS_YcaD-like"/>
</dbReference>
<evidence type="ECO:0000313" key="10">
    <source>
        <dbReference type="Proteomes" id="UP000009336"/>
    </source>
</evidence>
<dbReference type="PATRIC" id="fig|1141662.3.peg.380"/>
<dbReference type="GO" id="GO:0022857">
    <property type="term" value="F:transmembrane transporter activity"/>
    <property type="evidence" value="ECO:0007669"/>
    <property type="project" value="InterPro"/>
</dbReference>
<evidence type="ECO:0000256" key="5">
    <source>
        <dbReference type="ARBA" id="ARBA00022989"/>
    </source>
</evidence>
<comment type="caution">
    <text evidence="9">The sequence shown here is derived from an EMBL/GenBank/DDBJ whole genome shotgun (WGS) entry which is preliminary data.</text>
</comment>
<keyword evidence="3" id="KW-1003">Cell membrane</keyword>
<evidence type="ECO:0000256" key="2">
    <source>
        <dbReference type="ARBA" id="ARBA00022448"/>
    </source>
</evidence>
<dbReference type="STRING" id="1141662.OOA_01867"/>